<dbReference type="InterPro" id="IPR050426">
    <property type="entry name" value="Glycosyltransferase_28"/>
</dbReference>
<dbReference type="SUPFAM" id="SSF53756">
    <property type="entry name" value="UDP-Glycosyltransferase/glycogen phosphorylase"/>
    <property type="match status" value="1"/>
</dbReference>
<dbReference type="InterPro" id="IPR002213">
    <property type="entry name" value="UDP_glucos_trans"/>
</dbReference>
<comment type="caution">
    <text evidence="1">The sequence shown here is derived from an EMBL/GenBank/DDBJ whole genome shotgun (WGS) entry which is preliminary data.</text>
</comment>
<dbReference type="Proteomes" id="UP001413721">
    <property type="component" value="Unassembled WGS sequence"/>
</dbReference>
<dbReference type="PANTHER" id="PTHR48050">
    <property type="entry name" value="STEROL 3-BETA-GLUCOSYLTRANSFERASE"/>
    <property type="match status" value="1"/>
</dbReference>
<organism evidence="1 2">
    <name type="scientific">Tistrella arctica</name>
    <dbReference type="NCBI Taxonomy" id="3133430"/>
    <lineage>
        <taxon>Bacteria</taxon>
        <taxon>Pseudomonadati</taxon>
        <taxon>Pseudomonadota</taxon>
        <taxon>Alphaproteobacteria</taxon>
        <taxon>Geminicoccales</taxon>
        <taxon>Geminicoccaceae</taxon>
        <taxon>Tistrella</taxon>
    </lineage>
</organism>
<protein>
    <submittedName>
        <fullName evidence="1">Glycosyltransferase</fullName>
    </submittedName>
</protein>
<gene>
    <name evidence="1" type="ORF">WG926_17385</name>
</gene>
<proteinExistence type="predicted"/>
<dbReference type="Gene3D" id="3.40.50.2000">
    <property type="entry name" value="Glycogen Phosphorylase B"/>
    <property type="match status" value="2"/>
</dbReference>
<sequence length="436" mass="45070">MARLLLMTAGTEGDVRPVLHLAAHAVGRGHAVTMVAPATDAADVVATGASHVAVDVDFRALARSGQAQAAGLPALHDRLMAAGSLSKVIDRLLDATARSVESRPDIILAHPKFTGAADLAQVLGGVPWVRLALLPCIAPTAAFPNAALFSRSLGRIGNRLSYRLTDLLTRPLDRRTDRWRKAALGLAPRRLAPPPPASLVLNAFSTALLPPVHDWGPDVVTTGIWQAPADETRAGGLPAPAAAFASRAAARRRPLVHIGFGSMAGVDGAAVARSIARALDRADVAALVTTGWGGIDGATLDATAGDRVLVLDRTPHARIFPHVDLVVHHGGVGTLAAGLLAGRAAVICPWGADQPFWAEQARALGYGLRGPGLRALAADGGGARAGERLGHVIRQALRHRSLTDTAGRIGRRMAAEDGTGAAVDALEWLAEAGAGR</sequence>
<keyword evidence="2" id="KW-1185">Reference proteome</keyword>
<dbReference type="RefSeq" id="WP_345937904.1">
    <property type="nucleotide sequence ID" value="NZ_JBBKTW010000006.1"/>
</dbReference>
<dbReference type="CDD" id="cd03784">
    <property type="entry name" value="GT1_Gtf-like"/>
    <property type="match status" value="1"/>
</dbReference>
<reference evidence="1 2" key="1">
    <citation type="submission" date="2024-03" db="EMBL/GenBank/DDBJ databases">
        <title>High-quality draft genome sequencing of Tistrella sp. BH-R2-4.</title>
        <authorList>
            <person name="Dong C."/>
        </authorList>
    </citation>
    <scope>NUCLEOTIDE SEQUENCE [LARGE SCALE GENOMIC DNA]</scope>
    <source>
        <strain evidence="1 2">BH-R2-4</strain>
    </source>
</reference>
<dbReference type="EMBL" id="JBBKTW010000006">
    <property type="protein sequence ID" value="MEN2990096.1"/>
    <property type="molecule type" value="Genomic_DNA"/>
</dbReference>
<name>A0ABU9YN54_9PROT</name>
<dbReference type="PANTHER" id="PTHR48050:SF13">
    <property type="entry name" value="STEROL 3-BETA-GLUCOSYLTRANSFERASE UGT80A2"/>
    <property type="match status" value="1"/>
</dbReference>
<evidence type="ECO:0000313" key="1">
    <source>
        <dbReference type="EMBL" id="MEN2990096.1"/>
    </source>
</evidence>
<accession>A0ABU9YN54</accession>
<evidence type="ECO:0000313" key="2">
    <source>
        <dbReference type="Proteomes" id="UP001413721"/>
    </source>
</evidence>